<protein>
    <submittedName>
        <fullName evidence="1">Uncharacterized protein</fullName>
    </submittedName>
</protein>
<sequence>MRLIESYIKPAKRRLGRLTMAKKMLLIDPRLLDSMTQKQYAPPDTFNDNLRDLDDQMQQVLEREDLLPHDKA</sequence>
<accession>A0A0B7C188</accession>
<name>A0A0B7C188_9EUPU</name>
<dbReference type="AlphaFoldDB" id="A0A0B7C188"/>
<dbReference type="EMBL" id="HACG01052087">
    <property type="protein sequence ID" value="CEK98958.1"/>
    <property type="molecule type" value="Transcribed_RNA"/>
</dbReference>
<evidence type="ECO:0000313" key="1">
    <source>
        <dbReference type="EMBL" id="CEK98958.1"/>
    </source>
</evidence>
<gene>
    <name evidence="1" type="primary">ORF220068</name>
</gene>
<proteinExistence type="predicted"/>
<reference evidence="1" key="1">
    <citation type="submission" date="2014-12" db="EMBL/GenBank/DDBJ databases">
        <title>Insight into the proteome of Arion vulgaris.</title>
        <authorList>
            <person name="Aradska J."/>
            <person name="Bulat T."/>
            <person name="Smidak R."/>
            <person name="Sarate P."/>
            <person name="Gangsoo J."/>
            <person name="Sialana F."/>
            <person name="Bilban M."/>
            <person name="Lubec G."/>
        </authorList>
    </citation>
    <scope>NUCLEOTIDE SEQUENCE</scope>
    <source>
        <tissue evidence="1">Skin</tissue>
    </source>
</reference>
<feature type="non-terminal residue" evidence="1">
    <location>
        <position position="72"/>
    </location>
</feature>
<organism evidence="1">
    <name type="scientific">Arion vulgaris</name>
    <dbReference type="NCBI Taxonomy" id="1028688"/>
    <lineage>
        <taxon>Eukaryota</taxon>
        <taxon>Metazoa</taxon>
        <taxon>Spiralia</taxon>
        <taxon>Lophotrochozoa</taxon>
        <taxon>Mollusca</taxon>
        <taxon>Gastropoda</taxon>
        <taxon>Heterobranchia</taxon>
        <taxon>Euthyneura</taxon>
        <taxon>Panpulmonata</taxon>
        <taxon>Eupulmonata</taxon>
        <taxon>Stylommatophora</taxon>
        <taxon>Helicina</taxon>
        <taxon>Arionoidea</taxon>
        <taxon>Arionidae</taxon>
        <taxon>Arion</taxon>
    </lineage>
</organism>